<dbReference type="InterPro" id="IPR011990">
    <property type="entry name" value="TPR-like_helical_dom_sf"/>
</dbReference>
<reference evidence="1" key="1">
    <citation type="journal article" date="2014" name="Front. Microbiol.">
        <title>High frequency of phylogenetically diverse reductive dehalogenase-homologous genes in deep subseafloor sedimentary metagenomes.</title>
        <authorList>
            <person name="Kawai M."/>
            <person name="Futagami T."/>
            <person name="Toyoda A."/>
            <person name="Takaki Y."/>
            <person name="Nishi S."/>
            <person name="Hori S."/>
            <person name="Arai W."/>
            <person name="Tsubouchi T."/>
            <person name="Morono Y."/>
            <person name="Uchiyama I."/>
            <person name="Ito T."/>
            <person name="Fujiyama A."/>
            <person name="Inagaki F."/>
            <person name="Takami H."/>
        </authorList>
    </citation>
    <scope>NUCLEOTIDE SEQUENCE</scope>
    <source>
        <strain evidence="1">Expedition CK06-06</strain>
    </source>
</reference>
<name>X1VKC5_9ZZZZ</name>
<proteinExistence type="predicted"/>
<accession>X1VKC5</accession>
<comment type="caution">
    <text evidence="1">The sequence shown here is derived from an EMBL/GenBank/DDBJ whole genome shotgun (WGS) entry which is preliminary data.</text>
</comment>
<evidence type="ECO:0000313" key="1">
    <source>
        <dbReference type="EMBL" id="GAJ08460.1"/>
    </source>
</evidence>
<dbReference type="SUPFAM" id="SSF48452">
    <property type="entry name" value="TPR-like"/>
    <property type="match status" value="1"/>
</dbReference>
<protein>
    <recommendedName>
        <fullName evidence="2">Tetratricopeptide repeat protein</fullName>
    </recommendedName>
</protein>
<gene>
    <name evidence="1" type="ORF">S12H4_50748</name>
</gene>
<dbReference type="EMBL" id="BARW01031998">
    <property type="protein sequence ID" value="GAJ08460.1"/>
    <property type="molecule type" value="Genomic_DNA"/>
</dbReference>
<dbReference type="PROSITE" id="PS51257">
    <property type="entry name" value="PROKAR_LIPOPROTEIN"/>
    <property type="match status" value="1"/>
</dbReference>
<dbReference type="PROSITE" id="PS50005">
    <property type="entry name" value="TPR"/>
    <property type="match status" value="1"/>
</dbReference>
<evidence type="ECO:0008006" key="2">
    <source>
        <dbReference type="Google" id="ProtNLM"/>
    </source>
</evidence>
<dbReference type="AlphaFoldDB" id="X1VKC5"/>
<organism evidence="1">
    <name type="scientific">marine sediment metagenome</name>
    <dbReference type="NCBI Taxonomy" id="412755"/>
    <lineage>
        <taxon>unclassified sequences</taxon>
        <taxon>metagenomes</taxon>
        <taxon>ecological metagenomes</taxon>
    </lineage>
</organism>
<dbReference type="Gene3D" id="1.25.40.10">
    <property type="entry name" value="Tetratricopeptide repeat domain"/>
    <property type="match status" value="1"/>
</dbReference>
<sequence length="104" mass="11591">MGIRFIQIVFLALLTVVLAACPKPMLKETPSEAQESVTVEETAGENPRVVASLQLTDQGRRLVEDRKPDKAIRVLEQAVSLHPRNGQNYYYLSEAWLMKGSAAH</sequence>
<dbReference type="InterPro" id="IPR019734">
    <property type="entry name" value="TPR_rpt"/>
</dbReference>
<feature type="non-terminal residue" evidence="1">
    <location>
        <position position="104"/>
    </location>
</feature>